<dbReference type="RefSeq" id="XP_033663241.1">
    <property type="nucleotide sequence ID" value="XM_033808542.1"/>
</dbReference>
<evidence type="ECO:0000256" key="1">
    <source>
        <dbReference type="SAM" id="MobiDB-lite"/>
    </source>
</evidence>
<evidence type="ECO:0008006" key="5">
    <source>
        <dbReference type="Google" id="ProtNLM"/>
    </source>
</evidence>
<evidence type="ECO:0000256" key="2">
    <source>
        <dbReference type="SAM" id="SignalP"/>
    </source>
</evidence>
<organism evidence="3 4">
    <name type="scientific">Zasmidium cellare ATCC 36951</name>
    <dbReference type="NCBI Taxonomy" id="1080233"/>
    <lineage>
        <taxon>Eukaryota</taxon>
        <taxon>Fungi</taxon>
        <taxon>Dikarya</taxon>
        <taxon>Ascomycota</taxon>
        <taxon>Pezizomycotina</taxon>
        <taxon>Dothideomycetes</taxon>
        <taxon>Dothideomycetidae</taxon>
        <taxon>Mycosphaerellales</taxon>
        <taxon>Mycosphaerellaceae</taxon>
        <taxon>Zasmidium</taxon>
    </lineage>
</organism>
<accession>A0A6A6C8X4</accession>
<dbReference type="AlphaFoldDB" id="A0A6A6C8X4"/>
<keyword evidence="4" id="KW-1185">Reference proteome</keyword>
<dbReference type="EMBL" id="ML993614">
    <property type="protein sequence ID" value="KAF2162352.1"/>
    <property type="molecule type" value="Genomic_DNA"/>
</dbReference>
<dbReference type="OrthoDB" id="5419608at2759"/>
<protein>
    <recommendedName>
        <fullName evidence="5">FAS1 domain-containing protein</fullName>
    </recommendedName>
</protein>
<sequence length="183" mass="17870">MKMQYKLVAISALAATAFAQNQSASASQSVEDLVSVISVLQTALPSSLIQEALTNSAAVSSEIASEFSAGSTPAWFTALPSDVQTYLVPVASFPNATGSVISAGPTNSANSTGNSTTLSRTSTRGPTTITSTATNSGSGSGSNNGASATQGESSSSTGGASMPTNIMGLGLAGAVGLVGVLAL</sequence>
<evidence type="ECO:0000313" key="4">
    <source>
        <dbReference type="Proteomes" id="UP000799537"/>
    </source>
</evidence>
<feature type="signal peptide" evidence="2">
    <location>
        <begin position="1"/>
        <end position="19"/>
    </location>
</feature>
<gene>
    <name evidence="3" type="ORF">M409DRAFT_27356</name>
</gene>
<evidence type="ECO:0000313" key="3">
    <source>
        <dbReference type="EMBL" id="KAF2162352.1"/>
    </source>
</evidence>
<feature type="compositionally biased region" description="Low complexity" evidence="1">
    <location>
        <begin position="106"/>
        <end position="151"/>
    </location>
</feature>
<reference evidence="3" key="1">
    <citation type="journal article" date="2020" name="Stud. Mycol.">
        <title>101 Dothideomycetes genomes: a test case for predicting lifestyles and emergence of pathogens.</title>
        <authorList>
            <person name="Haridas S."/>
            <person name="Albert R."/>
            <person name="Binder M."/>
            <person name="Bloem J."/>
            <person name="Labutti K."/>
            <person name="Salamov A."/>
            <person name="Andreopoulos B."/>
            <person name="Baker S."/>
            <person name="Barry K."/>
            <person name="Bills G."/>
            <person name="Bluhm B."/>
            <person name="Cannon C."/>
            <person name="Castanera R."/>
            <person name="Culley D."/>
            <person name="Daum C."/>
            <person name="Ezra D."/>
            <person name="Gonzalez J."/>
            <person name="Henrissat B."/>
            <person name="Kuo A."/>
            <person name="Liang C."/>
            <person name="Lipzen A."/>
            <person name="Lutzoni F."/>
            <person name="Magnuson J."/>
            <person name="Mondo S."/>
            <person name="Nolan M."/>
            <person name="Ohm R."/>
            <person name="Pangilinan J."/>
            <person name="Park H.-J."/>
            <person name="Ramirez L."/>
            <person name="Alfaro M."/>
            <person name="Sun H."/>
            <person name="Tritt A."/>
            <person name="Yoshinaga Y."/>
            <person name="Zwiers L.-H."/>
            <person name="Turgeon B."/>
            <person name="Goodwin S."/>
            <person name="Spatafora J."/>
            <person name="Crous P."/>
            <person name="Grigoriev I."/>
        </authorList>
    </citation>
    <scope>NUCLEOTIDE SEQUENCE</scope>
    <source>
        <strain evidence="3">ATCC 36951</strain>
    </source>
</reference>
<name>A0A6A6C8X4_ZASCE</name>
<feature type="chain" id="PRO_5025371544" description="FAS1 domain-containing protein" evidence="2">
    <location>
        <begin position="20"/>
        <end position="183"/>
    </location>
</feature>
<dbReference type="GeneID" id="54561814"/>
<dbReference type="Proteomes" id="UP000799537">
    <property type="component" value="Unassembled WGS sequence"/>
</dbReference>
<feature type="region of interest" description="Disordered" evidence="1">
    <location>
        <begin position="103"/>
        <end position="160"/>
    </location>
</feature>
<keyword evidence="2" id="KW-0732">Signal</keyword>
<proteinExistence type="predicted"/>